<accession>A0ABX5A934</accession>
<name>A0ABX5A934_RATRA</name>
<dbReference type="InterPro" id="IPR025233">
    <property type="entry name" value="DUF4176"/>
</dbReference>
<reference evidence="1 2" key="1">
    <citation type="submission" date="2018-02" db="EMBL/GenBank/DDBJ databases">
        <title>Bacteriophage NCPPB3778 and a type I-E CRISPR drive the evolution of the US Biological Select Agent, Rathayibacter toxicus.</title>
        <authorList>
            <person name="Davis E.W.II."/>
            <person name="Tabima J.F."/>
            <person name="Weisberg A.J."/>
            <person name="Lopes L.D."/>
            <person name="Wiseman M.S."/>
            <person name="Wiseman M.S."/>
            <person name="Pupko T."/>
            <person name="Belcher M.S."/>
            <person name="Sechler A.J."/>
            <person name="Tancos M.A."/>
            <person name="Schroeder B.K."/>
            <person name="Murray T.D."/>
            <person name="Luster D.G."/>
            <person name="Schneider W.L."/>
            <person name="Rogers E."/>
            <person name="Andreote F.D."/>
            <person name="Grunwald N.J."/>
            <person name="Putnam M.L."/>
            <person name="Chang J.H."/>
        </authorList>
    </citation>
    <scope>NUCLEOTIDE SEQUENCE [LARGE SCALE GENOMIC DNA]</scope>
    <source>
        <strain evidence="1 2">AY1D6</strain>
    </source>
</reference>
<dbReference type="EMBL" id="PSVT01000066">
    <property type="protein sequence ID" value="PPH71045.1"/>
    <property type="molecule type" value="Genomic_DNA"/>
</dbReference>
<evidence type="ECO:0000313" key="1">
    <source>
        <dbReference type="EMBL" id="PPH71045.1"/>
    </source>
</evidence>
<evidence type="ECO:0000313" key="2">
    <source>
        <dbReference type="Proteomes" id="UP000239698"/>
    </source>
</evidence>
<gene>
    <name evidence="1" type="ORF">C5C40_15605</name>
</gene>
<protein>
    <recommendedName>
        <fullName evidence="3">DUF4176 domain-containing protein</fullName>
    </recommendedName>
</protein>
<proteinExistence type="predicted"/>
<dbReference type="RefSeq" id="WP_104275163.1">
    <property type="nucleotide sequence ID" value="NZ_PSUF01000055.1"/>
</dbReference>
<sequence length="141" mass="15132">MTDLQTDSGSLGSRTFLPLGSVVILNGSVKKLLIVSRGSVVKDQFFDYGAFLFPEGMIDANIVYFSGDDVVKVVYEGYRDVDDELVREILNNAYLRFQQEHRPPAAAPAAAPAAVPALVAPARVAADDLFAGVRDLGVDGE</sequence>
<comment type="caution">
    <text evidence="1">The sequence shown here is derived from an EMBL/GenBank/DDBJ whole genome shotgun (WGS) entry which is preliminary data.</text>
</comment>
<dbReference type="Pfam" id="PF13780">
    <property type="entry name" value="DUF4176"/>
    <property type="match status" value="1"/>
</dbReference>
<evidence type="ECO:0008006" key="3">
    <source>
        <dbReference type="Google" id="ProtNLM"/>
    </source>
</evidence>
<dbReference type="Proteomes" id="UP000239698">
    <property type="component" value="Unassembled WGS sequence"/>
</dbReference>
<organism evidence="1 2">
    <name type="scientific">Rathayibacter rathayi</name>
    <name type="common">Corynebacterium rathayi</name>
    <dbReference type="NCBI Taxonomy" id="33887"/>
    <lineage>
        <taxon>Bacteria</taxon>
        <taxon>Bacillati</taxon>
        <taxon>Actinomycetota</taxon>
        <taxon>Actinomycetes</taxon>
        <taxon>Micrococcales</taxon>
        <taxon>Microbacteriaceae</taxon>
        <taxon>Rathayibacter</taxon>
    </lineage>
</organism>
<keyword evidence="2" id="KW-1185">Reference proteome</keyword>